<accession>E5A0T6</accession>
<evidence type="ECO:0000313" key="2">
    <source>
        <dbReference type="Proteomes" id="UP000002668"/>
    </source>
</evidence>
<dbReference type="HOGENOM" id="CLU_3032815_0_0_1"/>
<dbReference type="Proteomes" id="UP000002668">
    <property type="component" value="Genome"/>
</dbReference>
<gene>
    <name evidence="1" type="ORF">LEMA_uP103630.1</name>
</gene>
<dbReference type="VEuPathDB" id="FungiDB:LEMA_uP103630.1"/>
<proteinExistence type="predicted"/>
<keyword evidence="2" id="KW-1185">Reference proteome</keyword>
<sequence>MNEKNWLDKVRCLGTRSEDSASVHVGSYAELFRPACVVWLWIHKRTIFNMLICIM</sequence>
<evidence type="ECO:0000313" key="1">
    <source>
        <dbReference type="EMBL" id="CBX97232.1"/>
    </source>
</evidence>
<dbReference type="InParanoid" id="E5A0T6"/>
<dbReference type="AlphaFoldDB" id="E5A0T6"/>
<protein>
    <submittedName>
        <fullName evidence="1">Predicted protein</fullName>
    </submittedName>
</protein>
<name>E5A0T6_LEPMJ</name>
<dbReference type="EMBL" id="FP929131">
    <property type="protein sequence ID" value="CBX97232.1"/>
    <property type="molecule type" value="Genomic_DNA"/>
</dbReference>
<organism evidence="2">
    <name type="scientific">Leptosphaeria maculans (strain JN3 / isolate v23.1.3 / race Av1-4-5-6-7-8)</name>
    <name type="common">Blackleg fungus</name>
    <name type="synonym">Phoma lingam</name>
    <dbReference type="NCBI Taxonomy" id="985895"/>
    <lineage>
        <taxon>Eukaryota</taxon>
        <taxon>Fungi</taxon>
        <taxon>Dikarya</taxon>
        <taxon>Ascomycota</taxon>
        <taxon>Pezizomycotina</taxon>
        <taxon>Dothideomycetes</taxon>
        <taxon>Pleosporomycetidae</taxon>
        <taxon>Pleosporales</taxon>
        <taxon>Pleosporineae</taxon>
        <taxon>Leptosphaeriaceae</taxon>
        <taxon>Plenodomus</taxon>
        <taxon>Plenodomus lingam/Leptosphaeria maculans species complex</taxon>
    </lineage>
</organism>
<reference evidence="2" key="1">
    <citation type="journal article" date="2011" name="Nat. Commun.">
        <title>Effector diversification within compartments of the Leptosphaeria maculans genome affected by Repeat-Induced Point mutations.</title>
        <authorList>
            <person name="Rouxel T."/>
            <person name="Grandaubert J."/>
            <person name="Hane J.K."/>
            <person name="Hoede C."/>
            <person name="van de Wouw A.P."/>
            <person name="Couloux A."/>
            <person name="Dominguez V."/>
            <person name="Anthouard V."/>
            <person name="Bally P."/>
            <person name="Bourras S."/>
            <person name="Cozijnsen A.J."/>
            <person name="Ciuffetti L.M."/>
            <person name="Degrave A."/>
            <person name="Dilmaghani A."/>
            <person name="Duret L."/>
            <person name="Fudal I."/>
            <person name="Goodwin S.B."/>
            <person name="Gout L."/>
            <person name="Glaser N."/>
            <person name="Linglin J."/>
            <person name="Kema G.H.J."/>
            <person name="Lapalu N."/>
            <person name="Lawrence C.B."/>
            <person name="May K."/>
            <person name="Meyer M."/>
            <person name="Ollivier B."/>
            <person name="Poulain J."/>
            <person name="Schoch C.L."/>
            <person name="Simon A."/>
            <person name="Spatafora J.W."/>
            <person name="Stachowiak A."/>
            <person name="Turgeon B.G."/>
            <person name="Tyler B.M."/>
            <person name="Vincent D."/>
            <person name="Weissenbach J."/>
            <person name="Amselem J."/>
            <person name="Quesneville H."/>
            <person name="Oliver R.P."/>
            <person name="Wincker P."/>
            <person name="Balesdent M.-H."/>
            <person name="Howlett B.J."/>
        </authorList>
    </citation>
    <scope>NUCLEOTIDE SEQUENCE [LARGE SCALE GENOMIC DNA]</scope>
    <source>
        <strain evidence="2">JN3 / isolate v23.1.3 / race Av1-4-5-6-7-8</strain>
    </source>
</reference>